<keyword evidence="2" id="KW-1185">Reference proteome</keyword>
<proteinExistence type="predicted"/>
<gene>
    <name evidence="1" type="ORF">MSG28_011706</name>
</gene>
<reference evidence="1 2" key="1">
    <citation type="journal article" date="2022" name="Genome Biol. Evol.">
        <title>The Spruce Budworm Genome: Reconstructing the Evolutionary History of Antifreeze Proteins.</title>
        <authorList>
            <person name="Beliveau C."/>
            <person name="Gagne P."/>
            <person name="Picq S."/>
            <person name="Vernygora O."/>
            <person name="Keeling C.I."/>
            <person name="Pinkney K."/>
            <person name="Doucet D."/>
            <person name="Wen F."/>
            <person name="Johnston J.S."/>
            <person name="Maaroufi H."/>
            <person name="Boyle B."/>
            <person name="Laroche J."/>
            <person name="Dewar K."/>
            <person name="Juretic N."/>
            <person name="Blackburn G."/>
            <person name="Nisole A."/>
            <person name="Brunet B."/>
            <person name="Brandao M."/>
            <person name="Lumley L."/>
            <person name="Duan J."/>
            <person name="Quan G."/>
            <person name="Lucarotti C.J."/>
            <person name="Roe A.D."/>
            <person name="Sperling F.A.H."/>
            <person name="Levesque R.C."/>
            <person name="Cusson M."/>
        </authorList>
    </citation>
    <scope>NUCLEOTIDE SEQUENCE [LARGE SCALE GENOMIC DNA]</scope>
    <source>
        <strain evidence="1">Glfc:IPQL:Cfum</strain>
    </source>
</reference>
<organism evidence="1 2">
    <name type="scientific">Choristoneura fumiferana</name>
    <name type="common">Spruce budworm moth</name>
    <name type="synonym">Archips fumiferana</name>
    <dbReference type="NCBI Taxonomy" id="7141"/>
    <lineage>
        <taxon>Eukaryota</taxon>
        <taxon>Metazoa</taxon>
        <taxon>Ecdysozoa</taxon>
        <taxon>Arthropoda</taxon>
        <taxon>Hexapoda</taxon>
        <taxon>Insecta</taxon>
        <taxon>Pterygota</taxon>
        <taxon>Neoptera</taxon>
        <taxon>Endopterygota</taxon>
        <taxon>Lepidoptera</taxon>
        <taxon>Glossata</taxon>
        <taxon>Ditrysia</taxon>
        <taxon>Tortricoidea</taxon>
        <taxon>Tortricidae</taxon>
        <taxon>Tortricinae</taxon>
        <taxon>Choristoneura</taxon>
    </lineage>
</organism>
<accession>A0ACC0KMA3</accession>
<evidence type="ECO:0000313" key="1">
    <source>
        <dbReference type="EMBL" id="KAI8437367.1"/>
    </source>
</evidence>
<dbReference type="EMBL" id="CM046120">
    <property type="protein sequence ID" value="KAI8437367.1"/>
    <property type="molecule type" value="Genomic_DNA"/>
</dbReference>
<comment type="caution">
    <text evidence="1">The sequence shown here is derived from an EMBL/GenBank/DDBJ whole genome shotgun (WGS) entry which is preliminary data.</text>
</comment>
<evidence type="ECO:0000313" key="2">
    <source>
        <dbReference type="Proteomes" id="UP001064048"/>
    </source>
</evidence>
<sequence>MVSLNMSQLNLSSVRSQPPQENGTKSISEAEAKLGAITIQDSEDEYHCEYREDIWQHLLEQEKDKLEIHLQSPQQLRDINKKLGLTIATLHSAAALLDQFMDAHRLRADRLTHISNVHLCGKTFRQLEWMVGQHVRWRLLAPTPVTFAALLAQYVVTDGDLTTRHPKMMQTLKSRDAPVESETDQGYSSAKTSPNQTPSTSPHQVSPASSTCSTSTRSYVNVDTSYRQHPVQASMYSVLDLNAANLTNVRDCYLPAVDMTVRVDNPNDYRYFKSRRLIEASLEGQPSTSMAVKRGLEANVDLDRKRYRLTQISQVVQ</sequence>
<dbReference type="Proteomes" id="UP001064048">
    <property type="component" value="Chromosome 20"/>
</dbReference>
<protein>
    <submittedName>
        <fullName evidence="1">Uncharacterized protein</fullName>
    </submittedName>
</protein>
<name>A0ACC0KMA3_CHOFU</name>